<dbReference type="InterPro" id="IPR017969">
    <property type="entry name" value="Heavy-metal-associated_CS"/>
</dbReference>
<feature type="transmembrane region" description="Helical" evidence="16">
    <location>
        <begin position="1078"/>
        <end position="1099"/>
    </location>
</feature>
<dbReference type="SUPFAM" id="SSF55008">
    <property type="entry name" value="HMA, heavy metal-associated domain"/>
    <property type="match status" value="3"/>
</dbReference>
<dbReference type="PROSITE" id="PS01047">
    <property type="entry name" value="HMA_1"/>
    <property type="match status" value="3"/>
</dbReference>
<feature type="transmembrane region" description="Helical" evidence="16">
    <location>
        <begin position="485"/>
        <end position="503"/>
    </location>
</feature>
<evidence type="ECO:0000256" key="12">
    <source>
        <dbReference type="ARBA" id="ARBA00022989"/>
    </source>
</evidence>
<dbReference type="InterPro" id="IPR023214">
    <property type="entry name" value="HAD_sf"/>
</dbReference>
<dbReference type="PROSITE" id="PS50846">
    <property type="entry name" value="HMA_2"/>
    <property type="match status" value="3"/>
</dbReference>
<keyword evidence="14" id="KW-0406">Ion transport</keyword>
<evidence type="ECO:0000313" key="19">
    <source>
        <dbReference type="Proteomes" id="UP001497600"/>
    </source>
</evidence>
<evidence type="ECO:0000256" key="13">
    <source>
        <dbReference type="ARBA" id="ARBA00023008"/>
    </source>
</evidence>
<keyword evidence="11" id="KW-1278">Translocase</keyword>
<dbReference type="PROSITE" id="PS00154">
    <property type="entry name" value="ATPASE_E1_E2"/>
    <property type="match status" value="1"/>
</dbReference>
<evidence type="ECO:0000256" key="9">
    <source>
        <dbReference type="ARBA" id="ARBA00022840"/>
    </source>
</evidence>
<dbReference type="InterPro" id="IPR027256">
    <property type="entry name" value="P-typ_ATPase_IB"/>
</dbReference>
<evidence type="ECO:0000256" key="2">
    <source>
        <dbReference type="ARBA" id="ARBA00006024"/>
    </source>
</evidence>
<dbReference type="InterPro" id="IPR008250">
    <property type="entry name" value="ATPase_P-typ_transduc_dom_A_sf"/>
</dbReference>
<feature type="domain" description="HMA" evidence="17">
    <location>
        <begin position="3"/>
        <end position="68"/>
    </location>
</feature>
<keyword evidence="15 16" id="KW-0472">Membrane</keyword>
<feature type="transmembrane region" description="Helical" evidence="16">
    <location>
        <begin position="668"/>
        <end position="691"/>
    </location>
</feature>
<dbReference type="InterPro" id="IPR018303">
    <property type="entry name" value="ATPase_P-typ_P_site"/>
</dbReference>
<dbReference type="PRINTS" id="PR00119">
    <property type="entry name" value="CATATPASE"/>
</dbReference>
<dbReference type="InterPro" id="IPR044492">
    <property type="entry name" value="P_typ_ATPase_HD_dom"/>
</dbReference>
<dbReference type="InterPro" id="IPR059000">
    <property type="entry name" value="ATPase_P-type_domA"/>
</dbReference>
<keyword evidence="10" id="KW-0460">Magnesium</keyword>
<dbReference type="InterPro" id="IPR006121">
    <property type="entry name" value="HMA_dom"/>
</dbReference>
<name>A0ABP0E821_9ASCO</name>
<dbReference type="NCBIfam" id="TIGR00003">
    <property type="entry name" value="copper ion binding protein"/>
    <property type="match status" value="2"/>
</dbReference>
<dbReference type="SUPFAM" id="SSF81653">
    <property type="entry name" value="Calcium ATPase, transduction domain A"/>
    <property type="match status" value="1"/>
</dbReference>
<feature type="transmembrane region" description="Helical" evidence="16">
    <location>
        <begin position="711"/>
        <end position="730"/>
    </location>
</feature>
<dbReference type="SUPFAM" id="SSF56784">
    <property type="entry name" value="HAD-like"/>
    <property type="match status" value="1"/>
</dbReference>
<feature type="transmembrane region" description="Helical" evidence="16">
    <location>
        <begin position="449"/>
        <end position="473"/>
    </location>
</feature>
<gene>
    <name evidence="18" type="primary">CCC2</name>
    <name evidence="18" type="ORF">CAAN4_B00408</name>
</gene>
<dbReference type="Gene3D" id="3.30.70.100">
    <property type="match status" value="3"/>
</dbReference>
<evidence type="ECO:0000256" key="11">
    <source>
        <dbReference type="ARBA" id="ARBA00022967"/>
    </source>
</evidence>
<accession>A0ABP0E821</accession>
<keyword evidence="13" id="KW-0186">Copper</keyword>
<feature type="transmembrane region" description="Helical" evidence="16">
    <location>
        <begin position="1051"/>
        <end position="1072"/>
    </location>
</feature>
<dbReference type="SFLD" id="SFLDS00003">
    <property type="entry name" value="Haloacid_Dehalogenase"/>
    <property type="match status" value="1"/>
</dbReference>
<dbReference type="Pfam" id="PF00122">
    <property type="entry name" value="E1-E2_ATPase"/>
    <property type="match status" value="1"/>
</dbReference>
<dbReference type="Gene3D" id="2.70.150.10">
    <property type="entry name" value="Calcium-transporting ATPase, cytoplasmic transduction domain A"/>
    <property type="match status" value="1"/>
</dbReference>
<dbReference type="InterPro" id="IPR006122">
    <property type="entry name" value="HMA_Cu_ion-bd"/>
</dbReference>
<reference evidence="18 19" key="1">
    <citation type="submission" date="2024-01" db="EMBL/GenBank/DDBJ databases">
        <authorList>
            <consortium name="Genoscope - CEA"/>
            <person name="William W."/>
        </authorList>
    </citation>
    <scope>NUCLEOTIDE SEQUENCE [LARGE SCALE GENOMIC DNA]</scope>
    <source>
        <strain evidence="18 19">29B2s-10</strain>
    </source>
</reference>
<dbReference type="Gene3D" id="3.40.1110.10">
    <property type="entry name" value="Calcium-transporting ATPase, cytoplasmic domain N"/>
    <property type="match status" value="1"/>
</dbReference>
<dbReference type="InterPro" id="IPR023299">
    <property type="entry name" value="ATPase_P-typ_cyto_dom_N"/>
</dbReference>
<evidence type="ECO:0000313" key="18">
    <source>
        <dbReference type="EMBL" id="CAK7895464.1"/>
    </source>
</evidence>
<dbReference type="CDD" id="cd00371">
    <property type="entry name" value="HMA"/>
    <property type="match status" value="3"/>
</dbReference>
<evidence type="ECO:0000256" key="1">
    <source>
        <dbReference type="ARBA" id="ARBA00004127"/>
    </source>
</evidence>
<dbReference type="Proteomes" id="UP001497600">
    <property type="component" value="Chromosome B"/>
</dbReference>
<dbReference type="InterPro" id="IPR036163">
    <property type="entry name" value="HMA_dom_sf"/>
</dbReference>
<feature type="domain" description="HMA" evidence="17">
    <location>
        <begin position="85"/>
        <end position="150"/>
    </location>
</feature>
<evidence type="ECO:0000256" key="10">
    <source>
        <dbReference type="ARBA" id="ARBA00022842"/>
    </source>
</evidence>
<sequence>MGVSSYFTVSGMTCGSCSASITNIVSAIPGVDSVDVSLITEEAKVVHSEAVSESDIISAITGCGFDATPIKSLGKSKQQSNTSQISSTISISGMTCGSCSATVTEALEKLPGVSQASVSLITEEAMVYHDSSVTSATICETIENCGFDAKQIKSGTSSPMNTITNIAIGGMTCASCTSAITDALEGNKDVVSVSVSLLTEEASITHHSSLTSSEIKQIIEDCGFEATIQSSGTIEPSSGNNVDEFLDDDISLQIFGIDDTVDLSNFQYNIEARLNSFPGVIEYNLALRGNSNTTSPIITEANSSAVQEARSEFDDTNSNIIDELFISYYPAQIGVRQIVDELNSILENVMFVPINAIDQASSSQLKLLSREKDITYWRWTLFQSLLFGIPVIFMAHTQHWTFWKNLSLIPGLYLVSLLELILTFHVQFHLGKTFLKKFAIFVRNRGKNATMDVLVCISTTISFTFSILSIILSVWSGQNVKPPKVLFDTSCMLISFIALGKWLENKAKGATSSALSKLLSLTPTSCSIVLDVEKYNDLVQSQTKQEGAINSNTTVFADVVTKEIAIDLIQAGDIALVLPGGKIPADGVISLGQSEIDESFITGEALPTFKQRGDNVIGGSINGAGLLYIEVIHTGKNSQLQQIINLVKQSQVNKAPVQRFADYIASRFVPTVLVLATTTFTVWVILCSVVHPDKLPVAFTMEENGKVFVCLKLAISVVVVACPCALGLAAPTAIMVGTGVGAEHGVLIKGGDVLENASDVNIILFDKTGTLTTGEMNVSSYQYQSKDINEQQWWTLIASLETHSEHPVGRALVKAGKKQLGLNFKEDTFDSSISNFKVMPGLGIQASITLPGHGKVYDVCVGNDRLMFSEYGSKLIGGENAMKNSESTDTVVHVIINSVYSGSVSCTDKVKAGARDVIDYLQYVENYKVGIVTGDNKRVAAKIGKDLGIPECNIFSEISPVDKDKVVVDLRSRFGGKGNVGIAFVGDGINDAPALAQADVGMAISSGSDIAIESADIVLLGGNSAKTTDLTGVPVSLSISSATFSRIKTNFVWAAVYNLIMLPFAMGCFLGFNIMLPPLAAAGAMAMSSVSVVISSLLLKRWKPPVIYSASPKEEDIGTPFSLKTSTLEEFNRTKRNQKLFQRFRETNYSRSHNYEMLPTN</sequence>
<evidence type="ECO:0000256" key="5">
    <source>
        <dbReference type="ARBA" id="ARBA00022723"/>
    </source>
</evidence>
<dbReference type="NCBIfam" id="TIGR01525">
    <property type="entry name" value="ATPase-IB_hvy"/>
    <property type="match status" value="1"/>
</dbReference>
<feature type="transmembrane region" description="Helical" evidence="16">
    <location>
        <begin position="376"/>
        <end position="396"/>
    </location>
</feature>
<dbReference type="EMBL" id="OZ004254">
    <property type="protein sequence ID" value="CAK7895464.1"/>
    <property type="molecule type" value="Genomic_DNA"/>
</dbReference>
<dbReference type="Pfam" id="PF00403">
    <property type="entry name" value="HMA"/>
    <property type="match status" value="3"/>
</dbReference>
<dbReference type="PANTHER" id="PTHR43520:SF8">
    <property type="entry name" value="P-TYPE CU(+) TRANSPORTER"/>
    <property type="match status" value="1"/>
</dbReference>
<proteinExistence type="inferred from homology"/>
<evidence type="ECO:0000256" key="4">
    <source>
        <dbReference type="ARBA" id="ARBA00022692"/>
    </source>
</evidence>
<keyword evidence="19" id="KW-1185">Reference proteome</keyword>
<dbReference type="InterPro" id="IPR036412">
    <property type="entry name" value="HAD-like_sf"/>
</dbReference>
<keyword evidence="7 16" id="KW-0547">Nucleotide-binding</keyword>
<evidence type="ECO:0000256" key="15">
    <source>
        <dbReference type="ARBA" id="ARBA00023136"/>
    </source>
</evidence>
<keyword evidence="4 16" id="KW-0812">Transmembrane</keyword>
<dbReference type="SUPFAM" id="SSF81665">
    <property type="entry name" value="Calcium ATPase, transmembrane domain M"/>
    <property type="match status" value="1"/>
</dbReference>
<evidence type="ECO:0000256" key="8">
    <source>
        <dbReference type="ARBA" id="ARBA00022796"/>
    </source>
</evidence>
<dbReference type="SFLD" id="SFLDG00002">
    <property type="entry name" value="C1.7:_P-type_atpase_like"/>
    <property type="match status" value="1"/>
</dbReference>
<evidence type="ECO:0000256" key="14">
    <source>
        <dbReference type="ARBA" id="ARBA00023065"/>
    </source>
</evidence>
<dbReference type="Gene3D" id="3.40.50.1000">
    <property type="entry name" value="HAD superfamily/HAD-like"/>
    <property type="match status" value="1"/>
</dbReference>
<keyword evidence="12 16" id="KW-1133">Transmembrane helix</keyword>
<feature type="transmembrane region" description="Helical" evidence="16">
    <location>
        <begin position="408"/>
        <end position="428"/>
    </location>
</feature>
<dbReference type="SFLD" id="SFLDF00027">
    <property type="entry name" value="p-type_atpase"/>
    <property type="match status" value="1"/>
</dbReference>
<evidence type="ECO:0000256" key="7">
    <source>
        <dbReference type="ARBA" id="ARBA00022741"/>
    </source>
</evidence>
<evidence type="ECO:0000256" key="3">
    <source>
        <dbReference type="ARBA" id="ARBA00022448"/>
    </source>
</evidence>
<keyword evidence="5 16" id="KW-0479">Metal-binding</keyword>
<protein>
    <submittedName>
        <fullName evidence="18">Copper-transporting ATPase</fullName>
    </submittedName>
</protein>
<feature type="domain" description="HMA" evidence="17">
    <location>
        <begin position="162"/>
        <end position="227"/>
    </location>
</feature>
<keyword evidence="8" id="KW-0187">Copper transport</keyword>
<dbReference type="Pfam" id="PF00702">
    <property type="entry name" value="Hydrolase"/>
    <property type="match status" value="1"/>
</dbReference>
<comment type="similarity">
    <text evidence="2 16">Belongs to the cation transport ATPase (P-type) (TC 3.A.3) family. Type IB subfamily.</text>
</comment>
<evidence type="ECO:0000259" key="17">
    <source>
        <dbReference type="PROSITE" id="PS50846"/>
    </source>
</evidence>
<comment type="subcellular location">
    <subcellularLocation>
        <location evidence="1">Endomembrane system</location>
        <topology evidence="1">Multi-pass membrane protein</topology>
    </subcellularLocation>
    <subcellularLocation>
        <location evidence="16">Membrane</location>
    </subcellularLocation>
</comment>
<evidence type="ECO:0000256" key="6">
    <source>
        <dbReference type="ARBA" id="ARBA00022737"/>
    </source>
</evidence>
<evidence type="ECO:0000256" key="16">
    <source>
        <dbReference type="RuleBase" id="RU362081"/>
    </source>
</evidence>
<dbReference type="InterPro" id="IPR001757">
    <property type="entry name" value="P_typ_ATPase"/>
</dbReference>
<keyword evidence="3" id="KW-0813">Transport</keyword>
<dbReference type="NCBIfam" id="TIGR01494">
    <property type="entry name" value="ATPase_P-type"/>
    <property type="match status" value="2"/>
</dbReference>
<keyword evidence="6" id="KW-0677">Repeat</keyword>
<organism evidence="18 19">
    <name type="scientific">[Candida] anglica</name>
    <dbReference type="NCBI Taxonomy" id="148631"/>
    <lineage>
        <taxon>Eukaryota</taxon>
        <taxon>Fungi</taxon>
        <taxon>Dikarya</taxon>
        <taxon>Ascomycota</taxon>
        <taxon>Saccharomycotina</taxon>
        <taxon>Pichiomycetes</taxon>
        <taxon>Debaryomycetaceae</taxon>
        <taxon>Kurtzmaniella</taxon>
    </lineage>
</organism>
<dbReference type="PANTHER" id="PTHR43520">
    <property type="entry name" value="ATP7, ISOFORM B"/>
    <property type="match status" value="1"/>
</dbReference>
<keyword evidence="9 16" id="KW-0067">ATP-binding</keyword>
<dbReference type="InterPro" id="IPR023298">
    <property type="entry name" value="ATPase_P-typ_TM_dom_sf"/>
</dbReference>